<dbReference type="PANTHER" id="PTHR43265">
    <property type="entry name" value="ESTERASE ESTD"/>
    <property type="match status" value="1"/>
</dbReference>
<reference evidence="2 3" key="1">
    <citation type="submission" date="2015-03" db="EMBL/GenBank/DDBJ databases">
        <authorList>
            <person name="Lepp D."/>
            <person name="Hassan Y.I."/>
            <person name="Li X.-Z."/>
            <person name="Zhou T."/>
        </authorList>
    </citation>
    <scope>NUCLEOTIDE SEQUENCE [LARGE SCALE GENOMIC DNA]</scope>
    <source>
        <strain evidence="2 3">E84</strain>
    </source>
</reference>
<comment type="caution">
    <text evidence="2">The sequence shown here is derived from an EMBL/GenBank/DDBJ whole genome shotgun (WGS) entry which is preliminary data.</text>
</comment>
<sequence length="267" mass="28367">MALPSLAQAADQDVTIAGTQRPIAATITLPDGDGPFPFVVMYHGTGSNRHEAGNGYDLLAPKLAEAGIASARFDFAGNGDSPVDYVEYRLSTGVQDGLDVIAYMRGLDQIDDARLGVLGWSQGGTIAMLTAARTPDVKSLVTWAGAVDLSQMAANQLAEAEQNGYAVLTFDWRTPLNLSLGWFHEVRDTDVAKELAAYKGAVLAIAGSKDDVVDPSVTDTILTAAPTTDKHKEIIEGADHTFNIFSGDMSAFDTLSQITVDQFKKAL</sequence>
<accession>A0A0F5Q3C6</accession>
<evidence type="ECO:0000313" key="2">
    <source>
        <dbReference type="EMBL" id="KKC35412.1"/>
    </source>
</evidence>
<dbReference type="InterPro" id="IPR029058">
    <property type="entry name" value="AB_hydrolase_fold"/>
</dbReference>
<gene>
    <name evidence="2" type="ORF">WH87_17085</name>
</gene>
<dbReference type="STRING" id="1293439.WH87_17085"/>
<organism evidence="2 3">
    <name type="scientific">Devosia epidermidihirudinis</name>
    <dbReference type="NCBI Taxonomy" id="1293439"/>
    <lineage>
        <taxon>Bacteria</taxon>
        <taxon>Pseudomonadati</taxon>
        <taxon>Pseudomonadota</taxon>
        <taxon>Alphaproteobacteria</taxon>
        <taxon>Hyphomicrobiales</taxon>
        <taxon>Devosiaceae</taxon>
        <taxon>Devosia</taxon>
    </lineage>
</organism>
<name>A0A0F5Q3C6_9HYPH</name>
<dbReference type="AlphaFoldDB" id="A0A0F5Q3C6"/>
<dbReference type="Pfam" id="PF02129">
    <property type="entry name" value="Peptidase_S15"/>
    <property type="match status" value="1"/>
</dbReference>
<evidence type="ECO:0000259" key="1">
    <source>
        <dbReference type="Pfam" id="PF02129"/>
    </source>
</evidence>
<feature type="domain" description="Xaa-Pro dipeptidyl-peptidase-like" evidence="1">
    <location>
        <begin position="23"/>
        <end position="163"/>
    </location>
</feature>
<proteinExistence type="predicted"/>
<dbReference type="PANTHER" id="PTHR43265:SF1">
    <property type="entry name" value="ESTERASE ESTD"/>
    <property type="match status" value="1"/>
</dbReference>
<protein>
    <recommendedName>
        <fullName evidence="1">Xaa-Pro dipeptidyl-peptidase-like domain-containing protein</fullName>
    </recommendedName>
</protein>
<evidence type="ECO:0000313" key="3">
    <source>
        <dbReference type="Proteomes" id="UP000033411"/>
    </source>
</evidence>
<dbReference type="GO" id="GO:0052689">
    <property type="term" value="F:carboxylic ester hydrolase activity"/>
    <property type="evidence" value="ECO:0007669"/>
    <property type="project" value="TreeGrafter"/>
</dbReference>
<dbReference type="SUPFAM" id="SSF53474">
    <property type="entry name" value="alpha/beta-Hydrolases"/>
    <property type="match status" value="1"/>
</dbReference>
<dbReference type="PATRIC" id="fig|1293439.3.peg.3483"/>
<dbReference type="Gene3D" id="3.40.50.1820">
    <property type="entry name" value="alpha/beta hydrolase"/>
    <property type="match status" value="1"/>
</dbReference>
<keyword evidence="3" id="KW-1185">Reference proteome</keyword>
<dbReference type="InterPro" id="IPR000383">
    <property type="entry name" value="Xaa-Pro-like_dom"/>
</dbReference>
<dbReference type="Proteomes" id="UP000033411">
    <property type="component" value="Unassembled WGS sequence"/>
</dbReference>
<dbReference type="InterPro" id="IPR053145">
    <property type="entry name" value="AB_hydrolase_Est10"/>
</dbReference>
<dbReference type="EMBL" id="LANJ01000046">
    <property type="protein sequence ID" value="KKC35412.1"/>
    <property type="molecule type" value="Genomic_DNA"/>
</dbReference>